<dbReference type="Gene3D" id="2.30.30.60">
    <property type="match status" value="1"/>
</dbReference>
<dbReference type="Gene3D" id="1.10.287.1260">
    <property type="match status" value="1"/>
</dbReference>
<comment type="subcellular location">
    <subcellularLocation>
        <location evidence="1">Membrane</location>
        <topology evidence="1">Multi-pass membrane protein</topology>
    </subcellularLocation>
</comment>
<dbReference type="InterPro" id="IPR023408">
    <property type="entry name" value="MscS_beta-dom_sf"/>
</dbReference>
<protein>
    <submittedName>
        <fullName evidence="8">Small Conductance Mechanosensitive Ion Channel protein</fullName>
    </submittedName>
</protein>
<evidence type="ECO:0000256" key="5">
    <source>
        <dbReference type="ARBA" id="ARBA00023136"/>
    </source>
</evidence>
<reference evidence="8 9" key="1">
    <citation type="journal article" date="2016" name="Biochim. Biophys. Acta">
        <title>Characterization of red-shifted phycobilisomes isolated from the chlorophyll f-containing cyanobacterium Halomicronema hongdechloris.</title>
        <authorList>
            <person name="Li Y."/>
            <person name="Lin Y."/>
            <person name="Garvey C.J."/>
            <person name="Birch D."/>
            <person name="Corkery R.W."/>
            <person name="Loughlin P.C."/>
            <person name="Scheer H."/>
            <person name="Willows R.D."/>
            <person name="Chen M."/>
        </authorList>
    </citation>
    <scope>NUCLEOTIDE SEQUENCE [LARGE SCALE GENOMIC DNA]</scope>
    <source>
        <strain evidence="8 9">C2206</strain>
    </source>
</reference>
<dbReference type="AlphaFoldDB" id="A0A1Z3HMS6"/>
<keyword evidence="5 6" id="KW-0472">Membrane</keyword>
<dbReference type="PANTHER" id="PTHR30566">
    <property type="entry name" value="YNAI-RELATED MECHANOSENSITIVE ION CHANNEL"/>
    <property type="match status" value="1"/>
</dbReference>
<evidence type="ECO:0000256" key="1">
    <source>
        <dbReference type="ARBA" id="ARBA00004141"/>
    </source>
</evidence>
<gene>
    <name evidence="8" type="ORF">XM38_025550</name>
</gene>
<organism evidence="8 9">
    <name type="scientific">Halomicronema hongdechloris C2206</name>
    <dbReference type="NCBI Taxonomy" id="1641165"/>
    <lineage>
        <taxon>Bacteria</taxon>
        <taxon>Bacillati</taxon>
        <taxon>Cyanobacteriota</taxon>
        <taxon>Cyanophyceae</taxon>
        <taxon>Nodosilineales</taxon>
        <taxon>Nodosilineaceae</taxon>
        <taxon>Halomicronema</taxon>
    </lineage>
</organism>
<dbReference type="RefSeq" id="WP_088429986.1">
    <property type="nucleotide sequence ID" value="NZ_CP021983.2"/>
</dbReference>
<dbReference type="Proteomes" id="UP000191901">
    <property type="component" value="Chromosome"/>
</dbReference>
<dbReference type="GO" id="GO:0016020">
    <property type="term" value="C:membrane"/>
    <property type="evidence" value="ECO:0007669"/>
    <property type="project" value="UniProtKB-SubCell"/>
</dbReference>
<evidence type="ECO:0000256" key="4">
    <source>
        <dbReference type="ARBA" id="ARBA00022989"/>
    </source>
</evidence>
<dbReference type="OrthoDB" id="450694at2"/>
<feature type="transmembrane region" description="Helical" evidence="6">
    <location>
        <begin position="171"/>
        <end position="190"/>
    </location>
</feature>
<feature type="transmembrane region" description="Helical" evidence="6">
    <location>
        <begin position="75"/>
        <end position="92"/>
    </location>
</feature>
<dbReference type="InterPro" id="IPR006685">
    <property type="entry name" value="MscS_channel_2nd"/>
</dbReference>
<dbReference type="KEGG" id="hhg:XM38_025550"/>
<comment type="similarity">
    <text evidence="2">Belongs to the MscS (TC 1.A.23) family.</text>
</comment>
<dbReference type="GO" id="GO:0055085">
    <property type="term" value="P:transmembrane transport"/>
    <property type="evidence" value="ECO:0007669"/>
    <property type="project" value="InterPro"/>
</dbReference>
<evidence type="ECO:0000256" key="2">
    <source>
        <dbReference type="ARBA" id="ARBA00008017"/>
    </source>
</evidence>
<keyword evidence="4 6" id="KW-1133">Transmembrane helix</keyword>
<evidence type="ECO:0000256" key="3">
    <source>
        <dbReference type="ARBA" id="ARBA00022692"/>
    </source>
</evidence>
<evidence type="ECO:0000313" key="8">
    <source>
        <dbReference type="EMBL" id="ASC71602.1"/>
    </source>
</evidence>
<feature type="transmembrane region" description="Helical" evidence="6">
    <location>
        <begin position="98"/>
        <end position="119"/>
    </location>
</feature>
<sequence>MIKRFLRAIGLSLDLPDVVIGIVVVLLGLTVLLGVLWGVAISRRRWLNLAQPWAQQLQLDQPLEVLQTVVSPYRGWLLAAVAATGVDLLVLANPMPPWLVGLEGLLSFLLAVSVTLLGFKLFSELFDTYVLGATLEEEAKINTELLTLGKFVSKAAIVLVVVFFYAQAHRYNLVGLFASLGVGGFAIAFGSQKIVEQILWSIVLYIDRPFTVGDHIHLPDRTLGKVESTGWRSTKIRLSGKNTLMVVPNSNLAQVSIENLTNAQRVISMVTLTFPRSMANEEQALIEQLLLESSRDILGIDHQLTQVTFEPLSDPSGQAYVQAQVIFFILGATATSMELRKGLLEMARENIIQQLQVYDISFDIKESIIDINQPMNV</sequence>
<feature type="transmembrane region" description="Helical" evidence="6">
    <location>
        <begin position="20"/>
        <end position="41"/>
    </location>
</feature>
<keyword evidence="3 6" id="KW-0812">Transmembrane</keyword>
<feature type="transmembrane region" description="Helical" evidence="6">
    <location>
        <begin position="145"/>
        <end position="165"/>
    </location>
</feature>
<dbReference type="InterPro" id="IPR010920">
    <property type="entry name" value="LSM_dom_sf"/>
</dbReference>
<name>A0A1Z3HMS6_9CYAN</name>
<dbReference type="InterPro" id="IPR011014">
    <property type="entry name" value="MscS_channel_TM-2"/>
</dbReference>
<dbReference type="SUPFAM" id="SSF82861">
    <property type="entry name" value="Mechanosensitive channel protein MscS (YggB), transmembrane region"/>
    <property type="match status" value="1"/>
</dbReference>
<evidence type="ECO:0000256" key="6">
    <source>
        <dbReference type="SAM" id="Phobius"/>
    </source>
</evidence>
<dbReference type="EMBL" id="CP021983">
    <property type="protein sequence ID" value="ASC71602.1"/>
    <property type="molecule type" value="Genomic_DNA"/>
</dbReference>
<accession>A0A1Z3HMS6</accession>
<keyword evidence="9" id="KW-1185">Reference proteome</keyword>
<evidence type="ECO:0000313" key="9">
    <source>
        <dbReference type="Proteomes" id="UP000191901"/>
    </source>
</evidence>
<dbReference type="PANTHER" id="PTHR30566:SF5">
    <property type="entry name" value="MECHANOSENSITIVE ION CHANNEL PROTEIN 1, MITOCHONDRIAL-RELATED"/>
    <property type="match status" value="1"/>
</dbReference>
<feature type="domain" description="Mechanosensitive ion channel MscS" evidence="7">
    <location>
        <begin position="194"/>
        <end position="261"/>
    </location>
</feature>
<evidence type="ECO:0000259" key="7">
    <source>
        <dbReference type="Pfam" id="PF00924"/>
    </source>
</evidence>
<proteinExistence type="inferred from homology"/>
<dbReference type="SUPFAM" id="SSF50182">
    <property type="entry name" value="Sm-like ribonucleoproteins"/>
    <property type="match status" value="1"/>
</dbReference>
<dbReference type="Pfam" id="PF00924">
    <property type="entry name" value="MS_channel_2nd"/>
    <property type="match status" value="1"/>
</dbReference>